<keyword evidence="1" id="KW-0472">Membrane</keyword>
<keyword evidence="1" id="KW-1133">Transmembrane helix</keyword>
<feature type="transmembrane region" description="Helical" evidence="1">
    <location>
        <begin position="20"/>
        <end position="40"/>
    </location>
</feature>
<keyword evidence="1" id="KW-0812">Transmembrane</keyword>
<gene>
    <name evidence="2" type="ORF">GCL57_11165</name>
</gene>
<comment type="caution">
    <text evidence="2">The sequence shown here is derived from an EMBL/GenBank/DDBJ whole genome shotgun (WGS) entry which is preliminary data.</text>
</comment>
<evidence type="ECO:0000313" key="3">
    <source>
        <dbReference type="Proteomes" id="UP000442694"/>
    </source>
</evidence>
<dbReference type="AlphaFoldDB" id="A0A833N3Q2"/>
<protein>
    <submittedName>
        <fullName evidence="2">Uncharacterized protein</fullName>
    </submittedName>
</protein>
<feature type="transmembrane region" description="Helical" evidence="1">
    <location>
        <begin position="61"/>
        <end position="87"/>
    </location>
</feature>
<dbReference type="EMBL" id="WFLN01000008">
    <property type="protein sequence ID" value="KAB8029092.1"/>
    <property type="molecule type" value="Genomic_DNA"/>
</dbReference>
<reference evidence="2 3" key="1">
    <citation type="submission" date="2019-10" db="EMBL/GenBank/DDBJ databases">
        <title>New genus of Silvanigrellaceae.</title>
        <authorList>
            <person name="Pitt A."/>
            <person name="Hahn M.W."/>
        </authorList>
    </citation>
    <scope>NUCLEOTIDE SEQUENCE [LARGE SCALE GENOMIC DNA]</scope>
    <source>
        <strain evidence="2 3">33A1-SZDP</strain>
    </source>
</reference>
<name>A0A833N3Q2_9BACT</name>
<dbReference type="Proteomes" id="UP000442694">
    <property type="component" value="Unassembled WGS sequence"/>
</dbReference>
<evidence type="ECO:0000256" key="1">
    <source>
        <dbReference type="SAM" id="Phobius"/>
    </source>
</evidence>
<dbReference type="RefSeq" id="WP_152213433.1">
    <property type="nucleotide sequence ID" value="NZ_WFLN01000008.1"/>
</dbReference>
<accession>A0A833N3Q2</accession>
<proteinExistence type="predicted"/>
<organism evidence="2 3">
    <name type="scientific">Fluviispira multicolorata</name>
    <dbReference type="NCBI Taxonomy" id="2654512"/>
    <lineage>
        <taxon>Bacteria</taxon>
        <taxon>Pseudomonadati</taxon>
        <taxon>Bdellovibrionota</taxon>
        <taxon>Oligoflexia</taxon>
        <taxon>Silvanigrellales</taxon>
        <taxon>Silvanigrellaceae</taxon>
        <taxon>Fluviispira</taxon>
    </lineage>
</organism>
<evidence type="ECO:0000313" key="2">
    <source>
        <dbReference type="EMBL" id="KAB8029092.1"/>
    </source>
</evidence>
<sequence length="100" mass="11531">MLISIDSLLSLNTPIENISTYVILYWIVSGLFVQIFLMLIDKALPVGFFSHSKETQFTRRFIYFLAGGALLPMLILIAPPFLFVSYLGKIFEEKFYRKSL</sequence>
<keyword evidence="3" id="KW-1185">Reference proteome</keyword>